<dbReference type="SUPFAM" id="SSF48208">
    <property type="entry name" value="Six-hairpin glycosidases"/>
    <property type="match status" value="1"/>
</dbReference>
<dbReference type="Proteomes" id="UP000198983">
    <property type="component" value="Chromosome I"/>
</dbReference>
<reference evidence="2 3" key="1">
    <citation type="submission" date="2016-10" db="EMBL/GenBank/DDBJ databases">
        <authorList>
            <person name="de Groot N.N."/>
        </authorList>
    </citation>
    <scope>NUCLEOTIDE SEQUENCE [LARGE SCALE GENOMIC DNA]</scope>
    <source>
        <strain evidence="2 3">DSM 22024</strain>
    </source>
</reference>
<organism evidence="2 3">
    <name type="scientific">Actinopolymorpha singaporensis</name>
    <dbReference type="NCBI Taxonomy" id="117157"/>
    <lineage>
        <taxon>Bacteria</taxon>
        <taxon>Bacillati</taxon>
        <taxon>Actinomycetota</taxon>
        <taxon>Actinomycetes</taxon>
        <taxon>Propionibacteriales</taxon>
        <taxon>Actinopolymorphaceae</taxon>
        <taxon>Actinopolymorpha</taxon>
    </lineage>
</organism>
<dbReference type="STRING" id="117157.SAMN04489717_4529"/>
<keyword evidence="3" id="KW-1185">Reference proteome</keyword>
<dbReference type="AlphaFoldDB" id="A0A1H1WI13"/>
<evidence type="ECO:0000313" key="2">
    <source>
        <dbReference type="EMBL" id="SDS96753.1"/>
    </source>
</evidence>
<dbReference type="InterPro" id="IPR008928">
    <property type="entry name" value="6-hairpin_glycosidase_sf"/>
</dbReference>
<dbReference type="RefSeq" id="WP_092655615.1">
    <property type="nucleotide sequence ID" value="NZ_LT629732.1"/>
</dbReference>
<proteinExistence type="predicted"/>
<dbReference type="EMBL" id="LT629732">
    <property type="protein sequence ID" value="SDS96753.1"/>
    <property type="molecule type" value="Genomic_DNA"/>
</dbReference>
<protein>
    <recommendedName>
        <fullName evidence="1">Mannosylglycerate hydrolase MGH1-like glycoside hydrolase domain-containing protein</fullName>
    </recommendedName>
</protein>
<accession>A0A1H1WI13</accession>
<name>A0A1H1WI13_9ACTN</name>
<dbReference type="OrthoDB" id="9798687at2"/>
<dbReference type="Gene3D" id="1.50.10.10">
    <property type="match status" value="1"/>
</dbReference>
<dbReference type="Pfam" id="PF22422">
    <property type="entry name" value="MGH1-like_GH"/>
    <property type="match status" value="1"/>
</dbReference>
<dbReference type="InterPro" id="IPR012341">
    <property type="entry name" value="6hp_glycosidase-like_sf"/>
</dbReference>
<sequence>MTRQTQASFPLDDYTPYGYLDVPEHTRRLTPKGVLRSRDVGFGWHFPALATSYGGRRETYRTSVRVGVDGALALADFDEVRSPYHSKDLVRFVAERGPARCEADFVAVGSDVVAAFVDATAERHTTVRVDYTRLVGADHGWGESGLVGRREGDLLVLQGFEDGEAFALAVLPTGSGEGPDTTADVTEFVAGVTADSAESDRWTAGGPQDTVGAPVTVLGEPGQEVTLSAVVSVPANGRHRLLVLLSRGRTADEATTRLAEARASALRVRTTRLRSDDAFWSRAPRLTGDWPAHWRRGLVYDLETLRMMVKPPVGIYHHVWDGMQIQAPRVVLGEAAIDALLLSYADPRLAQELLLGVFADAPLPNVPCSREDGSYNMVSADGTVCGTGPQWGYPWPVVAHLFAAQPDHAWLARIYPPMAAYLDWWLAHRRDADGWLVHACSWESGQDLSPRFGDQPLGGGHPTWSVRPVDLQATFTDAAATMADLAGVLGRDQDVQRWRDLAAEFSDRTARMWTGERYADVDARTGEATAVDDVMLLAPLALGQAGAEQVDALREAVRAADPDTTVWPMFAWTAVDAAEAAGEYDTAARVAGGVVDRAYGFWDARRHEPGRTLPGVACEYWPLSGRCGGEGYGWGAFTTHLLLGTLAGLRPEDEGLRIRPNLPAGLRVPGRAYGVELTVRDIPVRVRLEPRTDGVEVTVNDRLAKLTWGEEARWHWHELTSG</sequence>
<evidence type="ECO:0000259" key="1">
    <source>
        <dbReference type="Pfam" id="PF22422"/>
    </source>
</evidence>
<dbReference type="InterPro" id="IPR054491">
    <property type="entry name" value="MGH1-like_GH"/>
</dbReference>
<gene>
    <name evidence="2" type="ORF">SAMN04489717_4529</name>
</gene>
<dbReference type="GO" id="GO:0005975">
    <property type="term" value="P:carbohydrate metabolic process"/>
    <property type="evidence" value="ECO:0007669"/>
    <property type="project" value="InterPro"/>
</dbReference>
<evidence type="ECO:0000313" key="3">
    <source>
        <dbReference type="Proteomes" id="UP000198983"/>
    </source>
</evidence>
<feature type="domain" description="Mannosylglycerate hydrolase MGH1-like glycoside hydrolase" evidence="1">
    <location>
        <begin position="399"/>
        <end position="557"/>
    </location>
</feature>